<accession>A0A2U1ATM5</accession>
<dbReference type="PROSITE" id="PS51257">
    <property type="entry name" value="PROKAR_LIPOPROTEIN"/>
    <property type="match status" value="1"/>
</dbReference>
<keyword evidence="2" id="KW-1185">Reference proteome</keyword>
<sequence>MKLHGRILTAVLATGIVVGATGCSTVGNMATSELVAPGLAIGGASLGAFAAKDESDGTRLAATAGGGLIGWLAGLFITKGVDQEKKDEFRTGYELGQSNATKSLYWNIQGLHEAKNQPDSQVIYYQIPADYPADGANRTPGSVMLPVVTDRR</sequence>
<dbReference type="OrthoDB" id="199064at2"/>
<proteinExistence type="predicted"/>
<dbReference type="Proteomes" id="UP000245959">
    <property type="component" value="Unassembled WGS sequence"/>
</dbReference>
<name>A0A2U1ATM5_9BACT</name>
<organism evidence="1 2">
    <name type="scientific">Victivallis vadensis</name>
    <dbReference type="NCBI Taxonomy" id="172901"/>
    <lineage>
        <taxon>Bacteria</taxon>
        <taxon>Pseudomonadati</taxon>
        <taxon>Lentisphaerota</taxon>
        <taxon>Lentisphaeria</taxon>
        <taxon>Victivallales</taxon>
        <taxon>Victivallaceae</taxon>
        <taxon>Victivallis</taxon>
    </lineage>
</organism>
<reference evidence="1 2" key="1">
    <citation type="submission" date="2018-04" db="EMBL/GenBank/DDBJ databases">
        <title>Genomic Encyclopedia of Type Strains, Phase IV (KMG-IV): sequencing the most valuable type-strain genomes for metagenomic binning, comparative biology and taxonomic classification.</title>
        <authorList>
            <person name="Goeker M."/>
        </authorList>
    </citation>
    <scope>NUCLEOTIDE SEQUENCE [LARGE SCALE GENOMIC DNA]</scope>
    <source>
        <strain evidence="1 2">DSM 14823</strain>
    </source>
</reference>
<dbReference type="GeneID" id="78295836"/>
<comment type="caution">
    <text evidence="1">The sequence shown here is derived from an EMBL/GenBank/DDBJ whole genome shotgun (WGS) entry which is preliminary data.</text>
</comment>
<protein>
    <submittedName>
        <fullName evidence="1">Uncharacterized protein</fullName>
    </submittedName>
</protein>
<dbReference type="EMBL" id="QEKH01000019">
    <property type="protein sequence ID" value="PVY39776.1"/>
    <property type="molecule type" value="Genomic_DNA"/>
</dbReference>
<gene>
    <name evidence="1" type="ORF">C8D82_11917</name>
</gene>
<evidence type="ECO:0000313" key="2">
    <source>
        <dbReference type="Proteomes" id="UP000245959"/>
    </source>
</evidence>
<dbReference type="AlphaFoldDB" id="A0A2U1ATM5"/>
<evidence type="ECO:0000313" key="1">
    <source>
        <dbReference type="EMBL" id="PVY39776.1"/>
    </source>
</evidence>
<dbReference type="RefSeq" id="WP_116884544.1">
    <property type="nucleotide sequence ID" value="NZ_CABMMC010000007.1"/>
</dbReference>